<name>A0ABV0VBH3_9TELE</name>
<dbReference type="EMBL" id="JAHRIQ010098122">
    <property type="protein sequence ID" value="MEQ2253507.1"/>
    <property type="molecule type" value="Genomic_DNA"/>
</dbReference>
<feature type="non-terminal residue" evidence="2">
    <location>
        <position position="118"/>
    </location>
</feature>
<gene>
    <name evidence="2" type="ORF">ILYODFUR_032831</name>
</gene>
<evidence type="ECO:0000256" key="1">
    <source>
        <dbReference type="SAM" id="MobiDB-lite"/>
    </source>
</evidence>
<accession>A0ABV0VBH3</accession>
<reference evidence="2 3" key="1">
    <citation type="submission" date="2021-06" db="EMBL/GenBank/DDBJ databases">
        <authorList>
            <person name="Palmer J.M."/>
        </authorList>
    </citation>
    <scope>NUCLEOTIDE SEQUENCE [LARGE SCALE GENOMIC DNA]</scope>
    <source>
        <strain evidence="3">if_2019</strain>
        <tissue evidence="2">Muscle</tissue>
    </source>
</reference>
<evidence type="ECO:0000313" key="3">
    <source>
        <dbReference type="Proteomes" id="UP001482620"/>
    </source>
</evidence>
<keyword evidence="3" id="KW-1185">Reference proteome</keyword>
<feature type="compositionally biased region" description="Polar residues" evidence="1">
    <location>
        <begin position="1"/>
        <end position="23"/>
    </location>
</feature>
<organism evidence="2 3">
    <name type="scientific">Ilyodon furcidens</name>
    <name type="common">goldbreast splitfin</name>
    <dbReference type="NCBI Taxonomy" id="33524"/>
    <lineage>
        <taxon>Eukaryota</taxon>
        <taxon>Metazoa</taxon>
        <taxon>Chordata</taxon>
        <taxon>Craniata</taxon>
        <taxon>Vertebrata</taxon>
        <taxon>Euteleostomi</taxon>
        <taxon>Actinopterygii</taxon>
        <taxon>Neopterygii</taxon>
        <taxon>Teleostei</taxon>
        <taxon>Neoteleostei</taxon>
        <taxon>Acanthomorphata</taxon>
        <taxon>Ovalentaria</taxon>
        <taxon>Atherinomorphae</taxon>
        <taxon>Cyprinodontiformes</taxon>
        <taxon>Goodeidae</taxon>
        <taxon>Ilyodon</taxon>
    </lineage>
</organism>
<sequence length="118" mass="13339">MPKNQINISDGLSEVTAKQSSQERVMKGLRQKEDDIGRVTVLSQDLQILLNVYEANAHKYNSTLENVGMTLPKRAQMLTLADAIGKEEKQLVNRHAEATAENIQRQRHMVLARNLICQ</sequence>
<evidence type="ECO:0000313" key="2">
    <source>
        <dbReference type="EMBL" id="MEQ2253507.1"/>
    </source>
</evidence>
<dbReference type="Proteomes" id="UP001482620">
    <property type="component" value="Unassembled WGS sequence"/>
</dbReference>
<comment type="caution">
    <text evidence="2">The sequence shown here is derived from an EMBL/GenBank/DDBJ whole genome shotgun (WGS) entry which is preliminary data.</text>
</comment>
<protein>
    <submittedName>
        <fullName evidence="2">Uncharacterized protein</fullName>
    </submittedName>
</protein>
<proteinExistence type="predicted"/>
<feature type="region of interest" description="Disordered" evidence="1">
    <location>
        <begin position="1"/>
        <end position="25"/>
    </location>
</feature>